<proteinExistence type="inferred from homology"/>
<dbReference type="Proteomes" id="UP001364617">
    <property type="component" value="Unassembled WGS sequence"/>
</dbReference>
<evidence type="ECO:0000313" key="6">
    <source>
        <dbReference type="EMBL" id="KAK7172386.1"/>
    </source>
</evidence>
<protein>
    <recommendedName>
        <fullName evidence="5">Cystatin LXN-type domain-containing protein</fullName>
    </recommendedName>
</protein>
<evidence type="ECO:0000259" key="5">
    <source>
        <dbReference type="PROSITE" id="PS52033"/>
    </source>
</evidence>
<name>A0AAN9HEE5_9TELE</name>
<keyword evidence="3" id="KW-0677">Repeat</keyword>
<comment type="caution">
    <text evidence="6">The sequence shown here is derived from an EMBL/GenBank/DDBJ whole genome shotgun (WGS) entry which is preliminary data.</text>
</comment>
<dbReference type="EMBL" id="JAYKXH010000004">
    <property type="protein sequence ID" value="KAK7172386.1"/>
    <property type="molecule type" value="Genomic_DNA"/>
</dbReference>
<dbReference type="Gene3D" id="3.10.450.10">
    <property type="match status" value="2"/>
</dbReference>
<accession>A0AAN9HEE5</accession>
<sequence length="235" mass="26268">MATGDLVPTHFPARRAAQVALHHLNTHHGSPFRVFGLQRVHTATAEDQVVGTAGRKYSLDFSVTDYGSSGSVLRCSAEVLFPRTETHTHTPPEVHLRCEDLTHISSSPEELAFYQKHTAPHSAISAHDLPDSQGNISQDMQPFWHLARVAASFIMLRESSENTEYNMAQVANLTQQETSEKQLMLKYHVLLHDIVSQEIIHWKLLCSWSPEGGVSVRETEWLPKCPHDTGPPTAH</sequence>
<evidence type="ECO:0000256" key="3">
    <source>
        <dbReference type="ARBA" id="ARBA00022737"/>
    </source>
</evidence>
<keyword evidence="2 4" id="KW-0646">Protease inhibitor</keyword>
<feature type="domain" description="Cystatin LXN-type" evidence="5">
    <location>
        <begin position="3"/>
        <end position="106"/>
    </location>
</feature>
<dbReference type="PANTHER" id="PTHR28591:SF1">
    <property type="entry name" value="LATEXIN"/>
    <property type="match status" value="1"/>
</dbReference>
<dbReference type="GO" id="GO:0008191">
    <property type="term" value="F:metalloendopeptidase inhibitor activity"/>
    <property type="evidence" value="ECO:0007669"/>
    <property type="project" value="UniProtKB-UniRule"/>
</dbReference>
<keyword evidence="7" id="KW-1185">Reference proteome</keyword>
<evidence type="ECO:0000256" key="4">
    <source>
        <dbReference type="PROSITE-ProRule" id="PRU01377"/>
    </source>
</evidence>
<reference evidence="6 7" key="1">
    <citation type="submission" date="2024-02" db="EMBL/GenBank/DDBJ databases">
        <title>Chromosome-level genome assembly of the Eurasian Minnow (Phoxinus phoxinus).</title>
        <authorList>
            <person name="Oriowo T.O."/>
            <person name="Martin S."/>
            <person name="Stange M."/>
            <person name="Chrysostomakis Y."/>
            <person name="Brown T."/>
            <person name="Winkler S."/>
            <person name="Kukowka S."/>
            <person name="Myers E.W."/>
            <person name="Bohne A."/>
        </authorList>
    </citation>
    <scope>NUCLEOTIDE SEQUENCE [LARGE SCALE GENOMIC DNA]</scope>
    <source>
        <strain evidence="6">ZFMK-TIS-60720</strain>
        <tissue evidence="6">Whole Organism</tissue>
    </source>
</reference>
<gene>
    <name evidence="6" type="ORF">R3I93_004646</name>
</gene>
<comment type="similarity">
    <text evidence="1 4">Belongs to the protease inhibitor I47 (latexin) family.</text>
</comment>
<evidence type="ECO:0000313" key="7">
    <source>
        <dbReference type="Proteomes" id="UP001364617"/>
    </source>
</evidence>
<dbReference type="SUPFAM" id="SSF54403">
    <property type="entry name" value="Cystatin/monellin"/>
    <property type="match status" value="2"/>
</dbReference>
<evidence type="ECO:0000256" key="1">
    <source>
        <dbReference type="ARBA" id="ARBA00010083"/>
    </source>
</evidence>
<dbReference type="AlphaFoldDB" id="A0AAN9HEE5"/>
<feature type="domain" description="Cystatin LXN-type" evidence="5">
    <location>
        <begin position="125"/>
        <end position="233"/>
    </location>
</feature>
<dbReference type="InterPro" id="IPR046350">
    <property type="entry name" value="Cystatin_sf"/>
</dbReference>
<dbReference type="PANTHER" id="PTHR28591">
    <property type="entry name" value="LATEXIN"/>
    <property type="match status" value="1"/>
</dbReference>
<dbReference type="FunFam" id="3.10.450.10:FF:000007">
    <property type="entry name" value="latexin"/>
    <property type="match status" value="1"/>
</dbReference>
<evidence type="ECO:0000256" key="2">
    <source>
        <dbReference type="ARBA" id="ARBA00022690"/>
    </source>
</evidence>
<organism evidence="6 7">
    <name type="scientific">Phoxinus phoxinus</name>
    <name type="common">Eurasian minnow</name>
    <dbReference type="NCBI Taxonomy" id="58324"/>
    <lineage>
        <taxon>Eukaryota</taxon>
        <taxon>Metazoa</taxon>
        <taxon>Chordata</taxon>
        <taxon>Craniata</taxon>
        <taxon>Vertebrata</taxon>
        <taxon>Euteleostomi</taxon>
        <taxon>Actinopterygii</taxon>
        <taxon>Neopterygii</taxon>
        <taxon>Teleostei</taxon>
        <taxon>Ostariophysi</taxon>
        <taxon>Cypriniformes</taxon>
        <taxon>Leuciscidae</taxon>
        <taxon>Phoxininae</taxon>
        <taxon>Phoxinus</taxon>
    </lineage>
</organism>
<dbReference type="GO" id="GO:0005615">
    <property type="term" value="C:extracellular space"/>
    <property type="evidence" value="ECO:0007669"/>
    <property type="project" value="TreeGrafter"/>
</dbReference>
<dbReference type="Pfam" id="PF06907">
    <property type="entry name" value="LXN"/>
    <property type="match status" value="1"/>
</dbReference>
<dbReference type="InterPro" id="IPR009684">
    <property type="entry name" value="Latexin"/>
</dbReference>
<dbReference type="PROSITE" id="PS52033">
    <property type="entry name" value="CYSTATIN_LXN"/>
    <property type="match status" value="2"/>
</dbReference>
<dbReference type="InterPro" id="IPR049897">
    <property type="entry name" value="CYSTATIN_LXN"/>
</dbReference>